<sequence>MLNNSGNSRRPVMNSSGSAPQRDKSTRTQGKKNEDMDQPEEPERRSTRYEQDIWVDQSYYEGNPWYDQPKDKPVYSLGKTLPHTMRSSGQKKDMEEQSKNKDETSAAEEGQGDPKNKNMEQSSGGDCHFDEKGQQGPYKNQRQSSGNNNDNGGDSRNENDNHQDREDRGDIEPGNKYKADKDPMGGESEDKLARDGKKNPSDLRNWWARFRAKYPEPLAEFLDTGMSIFPRNQRDPDGEPV</sequence>
<evidence type="ECO:0000313" key="3">
    <source>
        <dbReference type="Proteomes" id="UP001480595"/>
    </source>
</evidence>
<protein>
    <submittedName>
        <fullName evidence="2">Uncharacterized protein</fullName>
    </submittedName>
</protein>
<dbReference type="RefSeq" id="XP_066707564.1">
    <property type="nucleotide sequence ID" value="XM_066866650.1"/>
</dbReference>
<feature type="compositionally biased region" description="Basic and acidic residues" evidence="1">
    <location>
        <begin position="21"/>
        <end position="51"/>
    </location>
</feature>
<feature type="compositionally biased region" description="Low complexity" evidence="1">
    <location>
        <begin position="140"/>
        <end position="152"/>
    </location>
</feature>
<proteinExistence type="predicted"/>
<dbReference type="GeneID" id="92099715"/>
<dbReference type="Proteomes" id="UP001480595">
    <property type="component" value="Unassembled WGS sequence"/>
</dbReference>
<feature type="compositionally biased region" description="Basic and acidic residues" evidence="1">
    <location>
        <begin position="153"/>
        <end position="201"/>
    </location>
</feature>
<feature type="compositionally biased region" description="Basic and acidic residues" evidence="1">
    <location>
        <begin position="90"/>
        <end position="104"/>
    </location>
</feature>
<gene>
    <name evidence="2" type="ORF">PG994_015243</name>
</gene>
<evidence type="ECO:0000256" key="1">
    <source>
        <dbReference type="SAM" id="MobiDB-lite"/>
    </source>
</evidence>
<organism evidence="2 3">
    <name type="scientific">Apiospora phragmitis</name>
    <dbReference type="NCBI Taxonomy" id="2905665"/>
    <lineage>
        <taxon>Eukaryota</taxon>
        <taxon>Fungi</taxon>
        <taxon>Dikarya</taxon>
        <taxon>Ascomycota</taxon>
        <taxon>Pezizomycotina</taxon>
        <taxon>Sordariomycetes</taxon>
        <taxon>Xylariomycetidae</taxon>
        <taxon>Amphisphaeriales</taxon>
        <taxon>Apiosporaceae</taxon>
        <taxon>Apiospora</taxon>
    </lineage>
</organism>
<keyword evidence="3" id="KW-1185">Reference proteome</keyword>
<comment type="caution">
    <text evidence="2">The sequence shown here is derived from an EMBL/GenBank/DDBJ whole genome shotgun (WGS) entry which is preliminary data.</text>
</comment>
<name>A0ABR1SR06_9PEZI</name>
<evidence type="ECO:0000313" key="2">
    <source>
        <dbReference type="EMBL" id="KAK8036746.1"/>
    </source>
</evidence>
<accession>A0ABR1SR06</accession>
<feature type="region of interest" description="Disordered" evidence="1">
    <location>
        <begin position="1"/>
        <end position="203"/>
    </location>
</feature>
<feature type="compositionally biased region" description="Polar residues" evidence="1">
    <location>
        <begin position="1"/>
        <end position="19"/>
    </location>
</feature>
<dbReference type="EMBL" id="JAQQWL010000018">
    <property type="protein sequence ID" value="KAK8036746.1"/>
    <property type="molecule type" value="Genomic_DNA"/>
</dbReference>
<reference evidence="2 3" key="1">
    <citation type="submission" date="2023-01" db="EMBL/GenBank/DDBJ databases">
        <title>Analysis of 21 Apiospora genomes using comparative genomics revels a genus with tremendous synthesis potential of carbohydrate active enzymes and secondary metabolites.</title>
        <authorList>
            <person name="Sorensen T."/>
        </authorList>
    </citation>
    <scope>NUCLEOTIDE SEQUENCE [LARGE SCALE GENOMIC DNA]</scope>
    <source>
        <strain evidence="2 3">CBS 135458</strain>
    </source>
</reference>